<proteinExistence type="predicted"/>
<organism evidence="1 2">
    <name type="scientific">Clostridium lentum</name>
    <dbReference type="NCBI Taxonomy" id="2763037"/>
    <lineage>
        <taxon>Bacteria</taxon>
        <taxon>Bacillati</taxon>
        <taxon>Bacillota</taxon>
        <taxon>Clostridia</taxon>
        <taxon>Eubacteriales</taxon>
        <taxon>Clostridiaceae</taxon>
        <taxon>Clostridium</taxon>
    </lineage>
</organism>
<dbReference type="RefSeq" id="WP_022212542.1">
    <property type="nucleotide sequence ID" value="NZ_JACOOQ010000006.1"/>
</dbReference>
<evidence type="ECO:0000313" key="1">
    <source>
        <dbReference type="EMBL" id="MBC5639758.1"/>
    </source>
</evidence>
<comment type="caution">
    <text evidence="1">The sequence shown here is derived from an EMBL/GenBank/DDBJ whole genome shotgun (WGS) entry which is preliminary data.</text>
</comment>
<dbReference type="EMBL" id="JACOOQ010000006">
    <property type="protein sequence ID" value="MBC5639758.1"/>
    <property type="molecule type" value="Genomic_DNA"/>
</dbReference>
<gene>
    <name evidence="1" type="ORF">H8R92_04805</name>
</gene>
<dbReference type="AlphaFoldDB" id="A0A8I0DL38"/>
<keyword evidence="2" id="KW-1185">Reference proteome</keyword>
<reference evidence="1" key="1">
    <citation type="submission" date="2020-08" db="EMBL/GenBank/DDBJ databases">
        <title>Genome public.</title>
        <authorList>
            <person name="Liu C."/>
            <person name="Sun Q."/>
        </authorList>
    </citation>
    <scope>NUCLEOTIDE SEQUENCE</scope>
    <source>
        <strain evidence="1">NSJ-42</strain>
    </source>
</reference>
<dbReference type="Proteomes" id="UP000662088">
    <property type="component" value="Unassembled WGS sequence"/>
</dbReference>
<accession>A0A8I0DL38</accession>
<protein>
    <submittedName>
        <fullName evidence="1">Uncharacterized protein</fullName>
    </submittedName>
</protein>
<sequence>MNSKLRYPIRLDDGKMIYTIKDEKELFIMREENIRKKLYSTSAVKKEGSKVGSSYCCYGVELI</sequence>
<evidence type="ECO:0000313" key="2">
    <source>
        <dbReference type="Proteomes" id="UP000662088"/>
    </source>
</evidence>
<name>A0A8I0DL38_9CLOT</name>